<sequence>MKKQIFATVLVAGILSPLFAFGNVANASTKPTLKPSVSYNSGKISFKGSASNANVKKVVIKKGSSKFATATLKSKKFTVSKTYSGKNNFTVYGTSKAGKKLTKSYTIKSSQYVTATPTYYSIDRSQSGKTIVKLYAENEKNVTFYTKFNGYDYSGFAESGLGTITYNYPANDYTLSAYAVAKNKEASATVDLPEVTNGQGQTNPEILPF</sequence>
<evidence type="ECO:0000313" key="2">
    <source>
        <dbReference type="EMBL" id="UQS86144.1"/>
    </source>
</evidence>
<organism evidence="2 3">
    <name type="scientific">Nicoliella spurrieriana</name>
    <dbReference type="NCBI Taxonomy" id="2925830"/>
    <lineage>
        <taxon>Bacteria</taxon>
        <taxon>Bacillati</taxon>
        <taxon>Bacillota</taxon>
        <taxon>Bacilli</taxon>
        <taxon>Lactobacillales</taxon>
        <taxon>Lactobacillaceae</taxon>
        <taxon>Nicoliella</taxon>
    </lineage>
</organism>
<keyword evidence="1" id="KW-0732">Signal</keyword>
<geneLocation type="plasmid" evidence="2 3">
    <name>p1unnamed</name>
</geneLocation>
<dbReference type="KEGG" id="lbe:MOO44_00430"/>
<feature type="chain" id="PRO_5039701331" evidence="1">
    <location>
        <begin position="23"/>
        <end position="209"/>
    </location>
</feature>
<name>A0A976X4V7_9LACO</name>
<protein>
    <submittedName>
        <fullName evidence="2">Uncharacterized protein</fullName>
    </submittedName>
</protein>
<reference evidence="2" key="1">
    <citation type="journal article" date="2022" name="Int. J. Syst. Evol. Microbiol.">
        <title>Apilactobacillus apisilvae sp. nov., Nicolia spurrieriana gen. nov. sp. nov., Bombilactobacillus folatiphilus sp. nov. and Bombilactobacillus thymidiniphilus sp. nov., four new lactic acid bacterial isolates from stingless bees Tetragonula carbonaria and Austroplebeia australis.</title>
        <authorList>
            <person name="Oliphant S.A."/>
            <person name="Watson-Haigh N.S."/>
            <person name="Sumby K.M."/>
            <person name="Gardner J."/>
            <person name="Groom S."/>
            <person name="Jiranek V."/>
        </authorList>
    </citation>
    <scope>NUCLEOTIDE SEQUENCE</scope>
    <source>
        <strain evidence="2">SGEP1_A5</strain>
    </source>
</reference>
<keyword evidence="3" id="KW-1185">Reference proteome</keyword>
<evidence type="ECO:0000313" key="3">
    <source>
        <dbReference type="Proteomes" id="UP000831181"/>
    </source>
</evidence>
<feature type="signal peptide" evidence="1">
    <location>
        <begin position="1"/>
        <end position="22"/>
    </location>
</feature>
<accession>A0A976X4V7</accession>
<dbReference type="EMBL" id="CP093360">
    <property type="protein sequence ID" value="UQS86144.1"/>
    <property type="molecule type" value="Genomic_DNA"/>
</dbReference>
<evidence type="ECO:0000256" key="1">
    <source>
        <dbReference type="SAM" id="SignalP"/>
    </source>
</evidence>
<dbReference type="Proteomes" id="UP000831181">
    <property type="component" value="Plasmid p1unnamed"/>
</dbReference>
<dbReference type="RefSeq" id="WP_260115951.1">
    <property type="nucleotide sequence ID" value="NZ_CP093360.1"/>
</dbReference>
<keyword evidence="2" id="KW-0614">Plasmid</keyword>
<gene>
    <name evidence="2" type="ORF">MOO44_00430</name>
</gene>
<proteinExistence type="predicted"/>
<dbReference type="AlphaFoldDB" id="A0A976X4V7"/>